<feature type="transmembrane region" description="Helical" evidence="7">
    <location>
        <begin position="262"/>
        <end position="287"/>
    </location>
</feature>
<evidence type="ECO:0000256" key="3">
    <source>
        <dbReference type="ARBA" id="ARBA00022692"/>
    </source>
</evidence>
<organism evidence="9 10">
    <name type="scientific">Alcaligenes endophyticus</name>
    <dbReference type="NCBI Taxonomy" id="1929088"/>
    <lineage>
        <taxon>Bacteria</taxon>
        <taxon>Pseudomonadati</taxon>
        <taxon>Pseudomonadota</taxon>
        <taxon>Betaproteobacteria</taxon>
        <taxon>Burkholderiales</taxon>
        <taxon>Alcaligenaceae</taxon>
        <taxon>Alcaligenes</taxon>
    </lineage>
</organism>
<dbReference type="InterPro" id="IPR036249">
    <property type="entry name" value="Thioredoxin-like_sf"/>
</dbReference>
<evidence type="ECO:0000256" key="7">
    <source>
        <dbReference type="SAM" id="Phobius"/>
    </source>
</evidence>
<dbReference type="InterPro" id="IPR003834">
    <property type="entry name" value="Cyt_c_assmbl_TM_dom"/>
</dbReference>
<dbReference type="NCBIfam" id="NF001419">
    <property type="entry name" value="PRK00293.1"/>
    <property type="match status" value="1"/>
</dbReference>
<keyword evidence="9" id="KW-0560">Oxidoreductase</keyword>
<feature type="transmembrane region" description="Helical" evidence="7">
    <location>
        <begin position="221"/>
        <end position="250"/>
    </location>
</feature>
<evidence type="ECO:0000256" key="2">
    <source>
        <dbReference type="ARBA" id="ARBA00022475"/>
    </source>
</evidence>
<dbReference type="RefSeq" id="WP_266124669.1">
    <property type="nucleotide sequence ID" value="NZ_JAJHNU010000001.1"/>
</dbReference>
<reference evidence="9" key="1">
    <citation type="submission" date="2021-11" db="EMBL/GenBank/DDBJ databases">
        <title>Draft genome sequence of Alcaligenes endophyticus type strain CCUG 75668T.</title>
        <authorList>
            <person name="Salva-Serra F."/>
            <person name="Duran R.E."/>
            <person name="Seeger M."/>
            <person name="Moore E.R.B."/>
            <person name="Jaen-Luchoro D."/>
        </authorList>
    </citation>
    <scope>NUCLEOTIDE SEQUENCE</scope>
    <source>
        <strain evidence="9">CCUG 75668</strain>
    </source>
</reference>
<feature type="transmembrane region" description="Helical" evidence="7">
    <location>
        <begin position="439"/>
        <end position="462"/>
    </location>
</feature>
<accession>A0ABT8EEP9</accession>
<keyword evidence="6 7" id="KW-0472">Membrane</keyword>
<dbReference type="PANTHER" id="PTHR32234:SF0">
    <property type="entry name" value="THIOL:DISULFIDE INTERCHANGE PROTEIN DSBD"/>
    <property type="match status" value="1"/>
</dbReference>
<dbReference type="PANTHER" id="PTHR32234">
    <property type="entry name" value="THIOL:DISULFIDE INTERCHANGE PROTEIN DSBD"/>
    <property type="match status" value="1"/>
</dbReference>
<dbReference type="Pfam" id="PF02683">
    <property type="entry name" value="DsbD_TM"/>
    <property type="match status" value="1"/>
</dbReference>
<dbReference type="InterPro" id="IPR036929">
    <property type="entry name" value="DsbDN_sf"/>
</dbReference>
<dbReference type="InterPro" id="IPR035671">
    <property type="entry name" value="DsbD_gamma"/>
</dbReference>
<feature type="domain" description="Thioredoxin" evidence="8">
    <location>
        <begin position="490"/>
        <end position="635"/>
    </location>
</feature>
<feature type="transmembrane region" description="Helical" evidence="7">
    <location>
        <begin position="299"/>
        <end position="322"/>
    </location>
</feature>
<protein>
    <submittedName>
        <fullName evidence="9">Protein-disulfide reductase DsbD</fullName>
        <ecNumber evidence="9">1.8.1.8</ecNumber>
    </submittedName>
</protein>
<name>A0ABT8EEP9_9BURK</name>
<comment type="caution">
    <text evidence="9">The sequence shown here is derived from an EMBL/GenBank/DDBJ whole genome shotgun (WGS) entry which is preliminary data.</text>
</comment>
<evidence type="ECO:0000256" key="4">
    <source>
        <dbReference type="ARBA" id="ARBA00022748"/>
    </source>
</evidence>
<gene>
    <name evidence="9" type="primary">dsbD</name>
    <name evidence="9" type="ORF">LMS43_00500</name>
</gene>
<dbReference type="Pfam" id="PF13899">
    <property type="entry name" value="Thioredoxin_7"/>
    <property type="match status" value="1"/>
</dbReference>
<evidence type="ECO:0000313" key="9">
    <source>
        <dbReference type="EMBL" id="MDN4119759.1"/>
    </source>
</evidence>
<dbReference type="Proteomes" id="UP001168613">
    <property type="component" value="Unassembled WGS sequence"/>
</dbReference>
<dbReference type="Gene3D" id="2.60.40.1250">
    <property type="entry name" value="Thiol:disulfide interchange protein DsbD, N-terminal domain"/>
    <property type="match status" value="1"/>
</dbReference>
<dbReference type="SUPFAM" id="SSF74863">
    <property type="entry name" value="Thiol:disulfide interchange protein DsbD, N-terminal domain (DsbD-alpha)"/>
    <property type="match status" value="1"/>
</dbReference>
<evidence type="ECO:0000256" key="1">
    <source>
        <dbReference type="ARBA" id="ARBA00004651"/>
    </source>
</evidence>
<comment type="subcellular location">
    <subcellularLocation>
        <location evidence="1">Cell membrane</location>
        <topology evidence="1">Multi-pass membrane protein</topology>
    </subcellularLocation>
</comment>
<feature type="transmembrane region" description="Helical" evidence="7">
    <location>
        <begin position="413"/>
        <end position="433"/>
    </location>
</feature>
<sequence length="637" mass="68760">MALNLSGEKVVAVRYEQMMATRILHALFIGLLACVLLGGKAFANEDYLDPDDAFRLRAAVNEPNFVDIHFEIAPDYYMYRERFELGTDAGAAVGELQSPTGIRTYDPNFDKEMEVYRHGVSLRVPLNEQELTGAPIRLTLTSQGCADAGLCYTPSTQELQLIAGAQGYEVQGAYASDRVPTPEQWAAQQATATQAPSTQSAFSLSDVGLAQYLKQASWLEIVFLSFVFGALLSFTPCVLPMVPILLAIIAGQKQEQPRRRHGFLMAVAFVLGLSLVYTLLGVAAGLLGAGLAAWLQTPWVLGLFAVLLGVFGLAMLDVFTLQAPAALQGRLSTRLQRIPGGKFGGVFTMGMLSALIVGPCVAAPLAGVLLFISQTGDVVLGGSALFALAWGSGLLLLVLGASSGALMPKAGAWMNHIKTIFALMLFATAWWMVAPVLPAWLGTVGWALLLFWSALLLGLLWRGASSPIQALRQALALILALWASLTVLSIAVGAPSVLQPLHGLKGFFAGTTQAPVSAVHFERIQTLDELEARVAAATKPVMLDFYADWCVSCIEMEKFTFTDAQVAQRMQQFELLQVDVTANTAEDRALLKRFSLFGPPGILFFNTQGDYLEQWRVIGFKNAAEFGRTLDQVLQAS</sequence>
<keyword evidence="3 7" id="KW-0812">Transmembrane</keyword>
<dbReference type="CDD" id="cd02953">
    <property type="entry name" value="DsbDgamma"/>
    <property type="match status" value="1"/>
</dbReference>
<keyword evidence="2" id="KW-1003">Cell membrane</keyword>
<dbReference type="EC" id="1.8.1.8" evidence="9"/>
<dbReference type="InterPro" id="IPR028250">
    <property type="entry name" value="DsbDN"/>
</dbReference>
<dbReference type="Gene3D" id="3.40.30.10">
    <property type="entry name" value="Glutaredoxin"/>
    <property type="match status" value="1"/>
</dbReference>
<evidence type="ECO:0000256" key="5">
    <source>
        <dbReference type="ARBA" id="ARBA00022989"/>
    </source>
</evidence>
<dbReference type="SUPFAM" id="SSF52833">
    <property type="entry name" value="Thioredoxin-like"/>
    <property type="match status" value="1"/>
</dbReference>
<feature type="transmembrane region" description="Helical" evidence="7">
    <location>
        <begin position="474"/>
        <end position="498"/>
    </location>
</feature>
<proteinExistence type="predicted"/>
<feature type="transmembrane region" description="Helical" evidence="7">
    <location>
        <begin position="378"/>
        <end position="401"/>
    </location>
</feature>
<keyword evidence="4" id="KW-0201">Cytochrome c-type biogenesis</keyword>
<dbReference type="PROSITE" id="PS51352">
    <property type="entry name" value="THIOREDOXIN_2"/>
    <property type="match status" value="1"/>
</dbReference>
<evidence type="ECO:0000256" key="6">
    <source>
        <dbReference type="ARBA" id="ARBA00023136"/>
    </source>
</evidence>
<dbReference type="GO" id="GO:0047134">
    <property type="term" value="F:protein-disulfide reductase [NAD(P)H] activity"/>
    <property type="evidence" value="ECO:0007669"/>
    <property type="project" value="UniProtKB-EC"/>
</dbReference>
<dbReference type="EMBL" id="JAJHNU010000001">
    <property type="protein sequence ID" value="MDN4119759.1"/>
    <property type="molecule type" value="Genomic_DNA"/>
</dbReference>
<dbReference type="InterPro" id="IPR013766">
    <property type="entry name" value="Thioredoxin_domain"/>
</dbReference>
<evidence type="ECO:0000313" key="10">
    <source>
        <dbReference type="Proteomes" id="UP001168613"/>
    </source>
</evidence>
<evidence type="ECO:0000259" key="8">
    <source>
        <dbReference type="PROSITE" id="PS51352"/>
    </source>
</evidence>
<dbReference type="Pfam" id="PF11412">
    <property type="entry name" value="DsbD_N"/>
    <property type="match status" value="1"/>
</dbReference>
<keyword evidence="5 7" id="KW-1133">Transmembrane helix</keyword>
<keyword evidence="10" id="KW-1185">Reference proteome</keyword>
<feature type="transmembrane region" description="Helical" evidence="7">
    <location>
        <begin position="343"/>
        <end position="372"/>
    </location>
</feature>